<evidence type="ECO:0008006" key="3">
    <source>
        <dbReference type="Google" id="ProtNLM"/>
    </source>
</evidence>
<dbReference type="AlphaFoldDB" id="A0A6L6XPE1"/>
<sequence length="250" mass="26372">MSLLRPGLHVLRRDDRHLQVGLDPPWRLVVPDEPDVRRLLADLQAGDAPCPATPVGHRVLRELDDAGMLRRAAPPRGRVHVTGPDVVAAEARRLLTAAGAGVTADPGAADVALVLAAGEPARDPIDDHLRAGRPHLVVTAGAGGYRVGPFVVPGTTACLRCVDAHLGEHDPRRAVVVEQLAGRVGGPEDPALATVATAWAARDVLRYLSGELPTSWSATLDLGPACGAVRRDWARHPYCGCSWAQWAGPG</sequence>
<name>A0A6L6XPE1_9ACTN</name>
<organism evidence="1 2">
    <name type="scientific">Nocardioides agri</name>
    <dbReference type="NCBI Taxonomy" id="2682843"/>
    <lineage>
        <taxon>Bacteria</taxon>
        <taxon>Bacillati</taxon>
        <taxon>Actinomycetota</taxon>
        <taxon>Actinomycetes</taxon>
        <taxon>Propionibacteriales</taxon>
        <taxon>Nocardioidaceae</taxon>
        <taxon>Nocardioides</taxon>
    </lineage>
</organism>
<protein>
    <recommendedName>
        <fullName evidence="3">TOMM leader peptide-binding protein</fullName>
    </recommendedName>
</protein>
<evidence type="ECO:0000313" key="2">
    <source>
        <dbReference type="Proteomes" id="UP000473525"/>
    </source>
</evidence>
<proteinExistence type="predicted"/>
<comment type="caution">
    <text evidence="1">The sequence shown here is derived from an EMBL/GenBank/DDBJ whole genome shotgun (WGS) entry which is preliminary data.</text>
</comment>
<keyword evidence="2" id="KW-1185">Reference proteome</keyword>
<dbReference type="Proteomes" id="UP000473525">
    <property type="component" value="Unassembled WGS sequence"/>
</dbReference>
<accession>A0A6L6XPE1</accession>
<reference evidence="1 2" key="1">
    <citation type="submission" date="2019-12" db="EMBL/GenBank/DDBJ databases">
        <authorList>
            <person name="Huq M.A."/>
        </authorList>
    </citation>
    <scope>NUCLEOTIDE SEQUENCE [LARGE SCALE GENOMIC DNA]</scope>
    <source>
        <strain evidence="1 2">MAH-18</strain>
    </source>
</reference>
<gene>
    <name evidence="1" type="ORF">GON03_05925</name>
</gene>
<evidence type="ECO:0000313" key="1">
    <source>
        <dbReference type="EMBL" id="MVQ48712.1"/>
    </source>
</evidence>
<dbReference type="RefSeq" id="WP_157341038.1">
    <property type="nucleotide sequence ID" value="NZ_WSEK01000004.1"/>
</dbReference>
<dbReference type="Gene3D" id="3.40.50.720">
    <property type="entry name" value="NAD(P)-binding Rossmann-like Domain"/>
    <property type="match status" value="1"/>
</dbReference>
<dbReference type="EMBL" id="WSEK01000004">
    <property type="protein sequence ID" value="MVQ48712.1"/>
    <property type="molecule type" value="Genomic_DNA"/>
</dbReference>